<dbReference type="EMBL" id="CM043022">
    <property type="protein sequence ID" value="KAI4455810.1"/>
    <property type="molecule type" value="Genomic_DNA"/>
</dbReference>
<proteinExistence type="predicted"/>
<comment type="caution">
    <text evidence="1">The sequence shown here is derived from an EMBL/GenBank/DDBJ whole genome shotgun (WGS) entry which is preliminary data.</text>
</comment>
<dbReference type="Proteomes" id="UP001056778">
    <property type="component" value="Chromosome 8"/>
</dbReference>
<reference evidence="1" key="1">
    <citation type="submission" date="2022-04" db="EMBL/GenBank/DDBJ databases">
        <title>Chromosome-scale genome assembly of Holotrichia oblita Faldermann.</title>
        <authorList>
            <person name="Rongchong L."/>
        </authorList>
    </citation>
    <scope>NUCLEOTIDE SEQUENCE</scope>
    <source>
        <strain evidence="1">81SQS9</strain>
    </source>
</reference>
<evidence type="ECO:0000313" key="2">
    <source>
        <dbReference type="Proteomes" id="UP001056778"/>
    </source>
</evidence>
<organism evidence="1 2">
    <name type="scientific">Holotrichia oblita</name>
    <name type="common">Chafer beetle</name>
    <dbReference type="NCBI Taxonomy" id="644536"/>
    <lineage>
        <taxon>Eukaryota</taxon>
        <taxon>Metazoa</taxon>
        <taxon>Ecdysozoa</taxon>
        <taxon>Arthropoda</taxon>
        <taxon>Hexapoda</taxon>
        <taxon>Insecta</taxon>
        <taxon>Pterygota</taxon>
        <taxon>Neoptera</taxon>
        <taxon>Endopterygota</taxon>
        <taxon>Coleoptera</taxon>
        <taxon>Polyphaga</taxon>
        <taxon>Scarabaeiformia</taxon>
        <taxon>Scarabaeidae</taxon>
        <taxon>Melolonthinae</taxon>
        <taxon>Holotrichia</taxon>
    </lineage>
</organism>
<name>A0ACB9SU59_HOLOL</name>
<evidence type="ECO:0000313" key="1">
    <source>
        <dbReference type="EMBL" id="KAI4455810.1"/>
    </source>
</evidence>
<sequence>MSCFEGRGAKILSLAKKLQDEDLKNETDENKIVKDLKEKRGLRLKKVSIENSNNVENLGKKHLHILQNIRLYPEDRSSSSMLMMPDEECFHNSQDISTENLRECTDNMDIISVTEPISSQYNTIDIVASNSLEVINVKQNHSENLNVGTYPNLNKEHSNDNTTIVSATESSRSSAYSNMDDFIADPDFIPNEESMGSEILSDNYNYCSPLKKNKEIQNLESTWDPDDEVSRHINLQNNIVIQSDNKGAVSITLMEQASRKNYKDRRDYCIFCEKDVSHFSRHVTTWHPSEIEVQRILSFKSKSNERRVALTQLRKQGNYVSNRITSKLRPVKRIETTKTAMKDSFLPCKYCFGYYRKNSLYRHTKRCPSNTRSGSKKRQTAQSDGQTMMALNAMFKHDQLLKDKLFPRMRADDIALMAKRDLIICNYAYSYMKGRKSKGNLDVVRQNTRRLAKLLIFAKEKHGSEIKDLCSILRPCYFSTVVEAVNEMAKYNIETDRYESPTLAMNFGTLIKKCCDIAYIHLIQLKEDTSVQRKEVKIMKTLVESRWADEISAQAATNLHENRWNKEDLIPLSTDLKKLNDYITTNSEECYEKLQKNKEDFYCYTFFKELLYIHILLLNRRRPAEVAQIKVETYKSINLEHSQNDEFLMNLTETEKILLKTYHRIVIRGKRGRGVPILLSPSMKNHFDLLIEIRRNFTTNNDYIFHTAGLGFIDGTKTLAKHAVRCGAAQPYRITATRLRKHLATICQLLQFSENDLEQLSRFMGHTLKTHLSVYRMSDNMYQTAKVSKLLLLMADGKVDDYVGKKLDDINIDLNPVYENEDIFDPSDLTEPSTSTSPTVQLFETTTTPVMEAELRAEHPPKRKINAPVQKQKWTETQKKILLKHFAGHIRKKQAPRKVEVEEFKQQHLELFKDREWRVIKAYIFNVYRPK</sequence>
<gene>
    <name evidence="1" type="ORF">MML48_8g00013055</name>
</gene>
<protein>
    <submittedName>
        <fullName evidence="1">Uncharacterized protein</fullName>
    </submittedName>
</protein>
<accession>A0ACB9SU59</accession>
<keyword evidence="2" id="KW-1185">Reference proteome</keyword>